<evidence type="ECO:0000256" key="1">
    <source>
        <dbReference type="ARBA" id="ARBA00010254"/>
    </source>
</evidence>
<accession>A0A2U1E6U7</accession>
<evidence type="ECO:0000256" key="2">
    <source>
        <dbReference type="ARBA" id="ARBA00022730"/>
    </source>
</evidence>
<evidence type="ECO:0000256" key="7">
    <source>
        <dbReference type="RuleBase" id="RU003872"/>
    </source>
</evidence>
<sequence>MERSLRKTKIGIVTSDKMDKTITVKVETKVAHPVYKKRINRTTVFKAHDEQNQAKIGDKVQIMETRPLSKTKRWRLVQIIEEAR</sequence>
<dbReference type="EMBL" id="QEKV01000001">
    <property type="protein sequence ID" value="PVY95651.1"/>
    <property type="molecule type" value="Genomic_DNA"/>
</dbReference>
<comment type="caution">
    <text evidence="8">The sequence shown here is derived from an EMBL/GenBank/DDBJ whole genome shotgun (WGS) entry which is preliminary data.</text>
</comment>
<dbReference type="InterPro" id="IPR012340">
    <property type="entry name" value="NA-bd_OB-fold"/>
</dbReference>
<keyword evidence="2 6" id="KW-0699">rRNA-binding</keyword>
<dbReference type="PROSITE" id="PS00056">
    <property type="entry name" value="RIBOSOMAL_S17"/>
    <property type="match status" value="1"/>
</dbReference>
<evidence type="ECO:0000256" key="4">
    <source>
        <dbReference type="ARBA" id="ARBA00022980"/>
    </source>
</evidence>
<dbReference type="SUPFAM" id="SSF50249">
    <property type="entry name" value="Nucleic acid-binding proteins"/>
    <property type="match status" value="1"/>
</dbReference>
<comment type="function">
    <text evidence="6">One of the primary rRNA binding proteins, it binds specifically to the 5'-end of 16S ribosomal RNA.</text>
</comment>
<dbReference type="FunFam" id="2.40.50.140:FF:000123">
    <property type="entry name" value="30S ribosomal protein S17"/>
    <property type="match status" value="1"/>
</dbReference>
<dbReference type="RefSeq" id="WP_034547863.1">
    <property type="nucleotide sequence ID" value="NZ_CAUPJO010000018.1"/>
</dbReference>
<evidence type="ECO:0000256" key="6">
    <source>
        <dbReference type="HAMAP-Rule" id="MF_01345"/>
    </source>
</evidence>
<comment type="similarity">
    <text evidence="1 6 7">Belongs to the universal ribosomal protein uS17 family.</text>
</comment>
<dbReference type="InterPro" id="IPR000266">
    <property type="entry name" value="Ribosomal_uS17"/>
</dbReference>
<dbReference type="PANTHER" id="PTHR10744:SF1">
    <property type="entry name" value="SMALL RIBOSOMAL SUBUNIT PROTEIN US17M"/>
    <property type="match status" value="1"/>
</dbReference>
<dbReference type="CDD" id="cd00364">
    <property type="entry name" value="Ribosomal_uS17"/>
    <property type="match status" value="1"/>
</dbReference>
<dbReference type="PANTHER" id="PTHR10744">
    <property type="entry name" value="40S RIBOSOMAL PROTEIN S11 FAMILY MEMBER"/>
    <property type="match status" value="1"/>
</dbReference>
<dbReference type="GO" id="GO:0019843">
    <property type="term" value="F:rRNA binding"/>
    <property type="evidence" value="ECO:0007669"/>
    <property type="project" value="UniProtKB-UniRule"/>
</dbReference>
<keyword evidence="3 6" id="KW-0694">RNA-binding</keyword>
<evidence type="ECO:0000256" key="3">
    <source>
        <dbReference type="ARBA" id="ARBA00022884"/>
    </source>
</evidence>
<gene>
    <name evidence="6" type="primary">rpsQ</name>
    <name evidence="8" type="ORF">C7381_101177</name>
</gene>
<dbReference type="InterPro" id="IPR019979">
    <property type="entry name" value="Ribosomal_uS17_CS"/>
</dbReference>
<dbReference type="InterPro" id="IPR019984">
    <property type="entry name" value="Ribosomal_uS17_bact/chlr"/>
</dbReference>
<evidence type="ECO:0000313" key="9">
    <source>
        <dbReference type="Proteomes" id="UP000245793"/>
    </source>
</evidence>
<comment type="subunit">
    <text evidence="6">Part of the 30S ribosomal subunit.</text>
</comment>
<dbReference type="NCBIfam" id="NF004123">
    <property type="entry name" value="PRK05610.1"/>
    <property type="match status" value="1"/>
</dbReference>
<dbReference type="Gene3D" id="2.40.50.140">
    <property type="entry name" value="Nucleic acid-binding proteins"/>
    <property type="match status" value="1"/>
</dbReference>
<reference evidence="8 9" key="1">
    <citation type="submission" date="2018-04" db="EMBL/GenBank/DDBJ databases">
        <title>Genomic Encyclopedia of Type Strains, Phase IV (KMG-IV): sequencing the most valuable type-strain genomes for metagenomic binning, comparative biology and taxonomic classification.</title>
        <authorList>
            <person name="Goeker M."/>
        </authorList>
    </citation>
    <scope>NUCLEOTIDE SEQUENCE [LARGE SCALE GENOMIC DNA]</scope>
    <source>
        <strain evidence="8 9">DSM 20705</strain>
    </source>
</reference>
<protein>
    <recommendedName>
        <fullName evidence="6">Small ribosomal subunit protein uS17</fullName>
    </recommendedName>
</protein>
<keyword evidence="9" id="KW-1185">Reference proteome</keyword>
<dbReference type="PRINTS" id="PR00973">
    <property type="entry name" value="RIBOSOMALS17"/>
</dbReference>
<dbReference type="GO" id="GO:0003735">
    <property type="term" value="F:structural constituent of ribosome"/>
    <property type="evidence" value="ECO:0007669"/>
    <property type="project" value="UniProtKB-UniRule"/>
</dbReference>
<organism evidence="8 9">
    <name type="scientific">Ezakiella coagulans</name>
    <dbReference type="NCBI Taxonomy" id="46507"/>
    <lineage>
        <taxon>Bacteria</taxon>
        <taxon>Bacillati</taxon>
        <taxon>Bacillota</taxon>
        <taxon>Tissierellia</taxon>
        <taxon>Ezakiella</taxon>
    </lineage>
</organism>
<keyword evidence="5 6" id="KW-0687">Ribonucleoprotein</keyword>
<proteinExistence type="inferred from homology"/>
<dbReference type="Pfam" id="PF00366">
    <property type="entry name" value="Ribosomal_S17"/>
    <property type="match status" value="1"/>
</dbReference>
<dbReference type="Proteomes" id="UP000245793">
    <property type="component" value="Unassembled WGS sequence"/>
</dbReference>
<dbReference type="HAMAP" id="MF_01345_B">
    <property type="entry name" value="Ribosomal_uS17_B"/>
    <property type="match status" value="1"/>
</dbReference>
<keyword evidence="4 6" id="KW-0689">Ribosomal protein</keyword>
<name>A0A2U1E6U7_9FIRM</name>
<dbReference type="AlphaFoldDB" id="A0A2U1E6U7"/>
<dbReference type="NCBIfam" id="TIGR03635">
    <property type="entry name" value="uS17_bact"/>
    <property type="match status" value="1"/>
</dbReference>
<evidence type="ECO:0000256" key="5">
    <source>
        <dbReference type="ARBA" id="ARBA00023274"/>
    </source>
</evidence>
<evidence type="ECO:0000313" key="8">
    <source>
        <dbReference type="EMBL" id="PVY95651.1"/>
    </source>
</evidence>
<dbReference type="GO" id="GO:0022627">
    <property type="term" value="C:cytosolic small ribosomal subunit"/>
    <property type="evidence" value="ECO:0007669"/>
    <property type="project" value="UniProtKB-UniRule"/>
</dbReference>
<dbReference type="GO" id="GO:0006412">
    <property type="term" value="P:translation"/>
    <property type="evidence" value="ECO:0007669"/>
    <property type="project" value="UniProtKB-UniRule"/>
</dbReference>